<dbReference type="EMBL" id="RFLY01000004">
    <property type="protein sequence ID" value="RMH93861.1"/>
    <property type="molecule type" value="Genomic_DNA"/>
</dbReference>
<keyword evidence="6" id="KW-1003">Cell membrane</keyword>
<evidence type="ECO:0000256" key="10">
    <source>
        <dbReference type="ARBA" id="ARBA00022989"/>
    </source>
</evidence>
<dbReference type="GO" id="GO:0022857">
    <property type="term" value="F:transmembrane transporter activity"/>
    <property type="evidence" value="ECO:0007669"/>
    <property type="project" value="InterPro"/>
</dbReference>
<dbReference type="RefSeq" id="WP_122100902.1">
    <property type="nucleotide sequence ID" value="NZ_RFLY01000004.1"/>
</dbReference>
<keyword evidence="7" id="KW-0997">Cell inner membrane</keyword>
<comment type="caution">
    <text evidence="14">The sequence shown here is derived from an EMBL/GenBank/DDBJ whole genome shotgun (WGS) entry which is preliminary data.</text>
</comment>
<feature type="transmembrane region" description="Helical" evidence="13">
    <location>
        <begin position="12"/>
        <end position="32"/>
    </location>
</feature>
<dbReference type="PANTHER" id="PTHR30558">
    <property type="entry name" value="EXBD MEMBRANE COMPONENT OF PMF-DRIVEN MACROMOLECULE IMPORT SYSTEM"/>
    <property type="match status" value="1"/>
</dbReference>
<keyword evidence="8 12" id="KW-0812">Transmembrane</keyword>
<keyword evidence="10 13" id="KW-1133">Transmembrane helix</keyword>
<evidence type="ECO:0000313" key="14">
    <source>
        <dbReference type="EMBL" id="RMH93861.1"/>
    </source>
</evidence>
<dbReference type="PANTHER" id="PTHR30558:SF12">
    <property type="entry name" value="BIOPOLYMER TRANSPORT PROTEIN EXBD"/>
    <property type="match status" value="1"/>
</dbReference>
<name>A0A3M2HVU1_9GAMM</name>
<evidence type="ECO:0000256" key="11">
    <source>
        <dbReference type="ARBA" id="ARBA00023136"/>
    </source>
</evidence>
<evidence type="ECO:0000256" key="12">
    <source>
        <dbReference type="RuleBase" id="RU003879"/>
    </source>
</evidence>
<evidence type="ECO:0000256" key="2">
    <source>
        <dbReference type="ARBA" id="ARBA00004249"/>
    </source>
</evidence>
<dbReference type="Proteomes" id="UP000275012">
    <property type="component" value="Unassembled WGS sequence"/>
</dbReference>
<accession>A0A3M2HVU1</accession>
<evidence type="ECO:0000256" key="6">
    <source>
        <dbReference type="ARBA" id="ARBA00022475"/>
    </source>
</evidence>
<dbReference type="Pfam" id="PF02472">
    <property type="entry name" value="ExbD"/>
    <property type="match status" value="1"/>
</dbReference>
<evidence type="ECO:0000256" key="7">
    <source>
        <dbReference type="ARBA" id="ARBA00022519"/>
    </source>
</evidence>
<evidence type="ECO:0000256" key="1">
    <source>
        <dbReference type="ARBA" id="ARBA00003540"/>
    </source>
</evidence>
<proteinExistence type="inferred from homology"/>
<evidence type="ECO:0000256" key="9">
    <source>
        <dbReference type="ARBA" id="ARBA00022927"/>
    </source>
</evidence>
<dbReference type="GO" id="GO:0015031">
    <property type="term" value="P:protein transport"/>
    <property type="evidence" value="ECO:0007669"/>
    <property type="project" value="UniProtKB-KW"/>
</dbReference>
<dbReference type="Gene3D" id="3.30.420.270">
    <property type="match status" value="1"/>
</dbReference>
<gene>
    <name evidence="14" type="ORF">EBB59_04260</name>
</gene>
<reference evidence="14 15" key="1">
    <citation type="submission" date="2018-10" db="EMBL/GenBank/DDBJ databases">
        <title>Proposal of Lysobacter pythonis sp. nov. isolated from royal pythons (Python regius).</title>
        <authorList>
            <person name="Hans-Juergen B."/>
            <person name="Huptas C."/>
            <person name="Sandra B."/>
            <person name="Igor L."/>
            <person name="Joachim S."/>
            <person name="Siegfried S."/>
            <person name="Mareike W."/>
            <person name="Peter K."/>
        </authorList>
    </citation>
    <scope>NUCLEOTIDE SEQUENCE [LARGE SCALE GENOMIC DNA]</scope>
    <source>
        <strain evidence="14 15">4284/11</strain>
    </source>
</reference>
<evidence type="ECO:0000313" key="15">
    <source>
        <dbReference type="Proteomes" id="UP000275012"/>
    </source>
</evidence>
<keyword evidence="11 13" id="KW-0472">Membrane</keyword>
<sequence>MAFASQNSGPMANINVTPLVDVMLVLLVIFMVTMPIESYPIKIDLPQKVENPPDPPPNPPEPISLRIDSSGQVFWNDTLTPVSALRNMMTTEVQRDPANQPQLQIQTSQSAEYEVLAKVLAAAKNADMQKIGFMEPTE</sequence>
<comment type="subunit">
    <text evidence="4">The accessory proteins ExbB and ExbD seem to form a complex with TonB.</text>
</comment>
<evidence type="ECO:0000256" key="8">
    <source>
        <dbReference type="ARBA" id="ARBA00022692"/>
    </source>
</evidence>
<comment type="subcellular location">
    <subcellularLocation>
        <location evidence="2">Cell inner membrane</location>
        <topology evidence="2">Single-pass type II membrane protein</topology>
    </subcellularLocation>
    <subcellularLocation>
        <location evidence="12">Cell membrane</location>
        <topology evidence="12">Single-pass type II membrane protein</topology>
    </subcellularLocation>
</comment>
<dbReference type="GO" id="GO:0005886">
    <property type="term" value="C:plasma membrane"/>
    <property type="evidence" value="ECO:0007669"/>
    <property type="project" value="UniProtKB-SubCell"/>
</dbReference>
<dbReference type="InterPro" id="IPR003400">
    <property type="entry name" value="ExbD"/>
</dbReference>
<evidence type="ECO:0000256" key="3">
    <source>
        <dbReference type="ARBA" id="ARBA00005811"/>
    </source>
</evidence>
<evidence type="ECO:0000256" key="4">
    <source>
        <dbReference type="ARBA" id="ARBA00011471"/>
    </source>
</evidence>
<dbReference type="OrthoDB" id="9798629at2"/>
<keyword evidence="15" id="KW-1185">Reference proteome</keyword>
<keyword evidence="5 12" id="KW-0813">Transport</keyword>
<comment type="function">
    <text evidence="1">Involved in the TonB-dependent energy-dependent transport of various receptor-bound substrates.</text>
</comment>
<protein>
    <submittedName>
        <fullName evidence="14">Biopolymer transporter ExbD</fullName>
    </submittedName>
</protein>
<keyword evidence="9 12" id="KW-0653">Protein transport</keyword>
<evidence type="ECO:0000256" key="5">
    <source>
        <dbReference type="ARBA" id="ARBA00022448"/>
    </source>
</evidence>
<evidence type="ECO:0000256" key="13">
    <source>
        <dbReference type="SAM" id="Phobius"/>
    </source>
</evidence>
<organism evidence="14 15">
    <name type="scientific">Solilutibacter pythonis</name>
    <dbReference type="NCBI Taxonomy" id="2483112"/>
    <lineage>
        <taxon>Bacteria</taxon>
        <taxon>Pseudomonadati</taxon>
        <taxon>Pseudomonadota</taxon>
        <taxon>Gammaproteobacteria</taxon>
        <taxon>Lysobacterales</taxon>
        <taxon>Lysobacteraceae</taxon>
        <taxon>Solilutibacter</taxon>
    </lineage>
</organism>
<dbReference type="AlphaFoldDB" id="A0A3M2HVU1"/>
<comment type="similarity">
    <text evidence="3 12">Belongs to the ExbD/TolR family.</text>
</comment>